<gene>
    <name evidence="1" type="ORF">SAMN05216276_11426</name>
</gene>
<dbReference type="AlphaFoldDB" id="A0A239PCX4"/>
<accession>A0A239PCX4</accession>
<organism evidence="1 2">
    <name type="scientific">Streptosporangium subroseum</name>
    <dbReference type="NCBI Taxonomy" id="106412"/>
    <lineage>
        <taxon>Bacteria</taxon>
        <taxon>Bacillati</taxon>
        <taxon>Actinomycetota</taxon>
        <taxon>Actinomycetes</taxon>
        <taxon>Streptosporangiales</taxon>
        <taxon>Streptosporangiaceae</taxon>
        <taxon>Streptosporangium</taxon>
    </lineage>
</organism>
<reference evidence="1 2" key="1">
    <citation type="submission" date="2017-06" db="EMBL/GenBank/DDBJ databases">
        <authorList>
            <person name="Kim H.J."/>
            <person name="Triplett B.A."/>
        </authorList>
    </citation>
    <scope>NUCLEOTIDE SEQUENCE [LARGE SCALE GENOMIC DNA]</scope>
    <source>
        <strain evidence="1 2">CGMCC 4.2132</strain>
    </source>
</reference>
<name>A0A239PCX4_9ACTN</name>
<evidence type="ECO:0000313" key="2">
    <source>
        <dbReference type="Proteomes" id="UP000198282"/>
    </source>
</evidence>
<protein>
    <submittedName>
        <fullName evidence="1">Uncharacterized protein</fullName>
    </submittedName>
</protein>
<proteinExistence type="predicted"/>
<dbReference type="Proteomes" id="UP000198282">
    <property type="component" value="Unassembled WGS sequence"/>
</dbReference>
<keyword evidence="2" id="KW-1185">Reference proteome</keyword>
<sequence length="45" mass="4628">MHVVEACGANVVTGHVITPGVPVPENDVSTAPTPVRVALPLLTIR</sequence>
<evidence type="ECO:0000313" key="1">
    <source>
        <dbReference type="EMBL" id="SNT64890.1"/>
    </source>
</evidence>
<dbReference type="EMBL" id="FZOD01000142">
    <property type="protein sequence ID" value="SNT64890.1"/>
    <property type="molecule type" value="Genomic_DNA"/>
</dbReference>